<feature type="signal peptide" evidence="1">
    <location>
        <begin position="1"/>
        <end position="17"/>
    </location>
</feature>
<comment type="caution">
    <text evidence="2">The sequence shown here is derived from an EMBL/GenBank/DDBJ whole genome shotgun (WGS) entry which is preliminary data.</text>
</comment>
<evidence type="ECO:0000313" key="2">
    <source>
        <dbReference type="EMBL" id="MBL6458633.1"/>
    </source>
</evidence>
<organism evidence="2 3">
    <name type="scientific">Belnapia mucosa</name>
    <dbReference type="NCBI Taxonomy" id="2804532"/>
    <lineage>
        <taxon>Bacteria</taxon>
        <taxon>Pseudomonadati</taxon>
        <taxon>Pseudomonadota</taxon>
        <taxon>Alphaproteobacteria</taxon>
        <taxon>Acetobacterales</taxon>
        <taxon>Roseomonadaceae</taxon>
        <taxon>Belnapia</taxon>
    </lineage>
</organism>
<proteinExistence type="predicted"/>
<feature type="chain" id="PRO_5046542865" description="Lipoprotein" evidence="1">
    <location>
        <begin position="18"/>
        <end position="123"/>
    </location>
</feature>
<accession>A0ABS1VDZ6</accession>
<sequence length="123" mass="13264">MPRLALLLLLAPLGACSSPPSTPMSETEKHYIVACMNLDYDACKISSSFAQLARTRQDQAAAQQSVEAAPSPGMMQPMLYPGPMGIVQQPQYIYTPPPVLPLTGTGGNQVRCITTGLYTNCRY</sequence>
<gene>
    <name evidence="2" type="ORF">JMJ55_25160</name>
</gene>
<name>A0ABS1VDZ6_9PROT</name>
<keyword evidence="1" id="KW-0732">Signal</keyword>
<reference evidence="2 3" key="1">
    <citation type="submission" date="2021-01" db="EMBL/GenBank/DDBJ databases">
        <title>Belnapia mucosa sp. nov. and Belnapia arida sp. nov., isolated from the Tabernas Desert (Almeria, Spain).</title>
        <authorList>
            <person name="Molina-Menor E."/>
            <person name="Vidal-Verdu A."/>
            <person name="Calonge A."/>
            <person name="Satari L."/>
            <person name="Pereto Magraner J."/>
            <person name="Porcar Miralles M."/>
        </authorList>
    </citation>
    <scope>NUCLEOTIDE SEQUENCE [LARGE SCALE GENOMIC DNA]</scope>
    <source>
        <strain evidence="2 3">T6</strain>
    </source>
</reference>
<dbReference type="RefSeq" id="WP_202828367.1">
    <property type="nucleotide sequence ID" value="NZ_JAEUXJ010000016.1"/>
</dbReference>
<keyword evidence="3" id="KW-1185">Reference proteome</keyword>
<dbReference type="Proteomes" id="UP000606490">
    <property type="component" value="Unassembled WGS sequence"/>
</dbReference>
<evidence type="ECO:0008006" key="4">
    <source>
        <dbReference type="Google" id="ProtNLM"/>
    </source>
</evidence>
<evidence type="ECO:0000256" key="1">
    <source>
        <dbReference type="SAM" id="SignalP"/>
    </source>
</evidence>
<dbReference type="EMBL" id="JAEUXJ010000016">
    <property type="protein sequence ID" value="MBL6458633.1"/>
    <property type="molecule type" value="Genomic_DNA"/>
</dbReference>
<evidence type="ECO:0000313" key="3">
    <source>
        <dbReference type="Proteomes" id="UP000606490"/>
    </source>
</evidence>
<protein>
    <recommendedName>
        <fullName evidence="4">Lipoprotein</fullName>
    </recommendedName>
</protein>